<dbReference type="KEGG" id="mat:MARTH_orf616"/>
<dbReference type="RefSeq" id="WP_012498359.1">
    <property type="nucleotide sequence ID" value="NC_011025.1"/>
</dbReference>
<dbReference type="Proteomes" id="UP000008812">
    <property type="component" value="Chromosome"/>
</dbReference>
<name>B3PN00_META1</name>
<evidence type="ECO:0000313" key="1">
    <source>
        <dbReference type="EMBL" id="ACF07402.1"/>
    </source>
</evidence>
<organism evidence="1 2">
    <name type="scientific">Metamycoplasma arthritidis (strain 158L3-1)</name>
    <name type="common">Mycoplasma arthritidis</name>
    <dbReference type="NCBI Taxonomy" id="243272"/>
    <lineage>
        <taxon>Bacteria</taxon>
        <taxon>Bacillati</taxon>
        <taxon>Mycoplasmatota</taxon>
        <taxon>Mycoplasmoidales</taxon>
        <taxon>Metamycoplasmataceae</taxon>
        <taxon>Metamycoplasma</taxon>
    </lineage>
</organism>
<dbReference type="Gene3D" id="3.40.50.300">
    <property type="entry name" value="P-loop containing nucleotide triphosphate hydrolases"/>
    <property type="match status" value="1"/>
</dbReference>
<dbReference type="AlphaFoldDB" id="B3PN00"/>
<dbReference type="EMBL" id="CP001047">
    <property type="protein sequence ID" value="ACF07402.1"/>
    <property type="molecule type" value="Genomic_DNA"/>
</dbReference>
<proteinExistence type="predicted"/>
<keyword evidence="2" id="KW-1185">Reference proteome</keyword>
<sequence length="303" mass="35128">MQKEILDRALANVTAEEFDQNAEKSAILCHPKIAELIITLKLNQKQIDNGMNYLQKYYNFLTKNSKEPDWKIYVNLDGQLDIDFSNEISFRKQNMYNNFWLTQITPLDNDLETYFAIPSKQKPRKILTEAEQKMQLFSPALKNTIQLITAKESKGLFLVDDSFAASRAIFKYLATLFATNKNKTVAYIDANSLYKFLSNNYYKKPSQSESLIEKYLLEVDYLFIERLGVGLKPEWFITFLISIFSEREINHKINFVSSPIDISGNYPLILNLGQHYNAGAEKVETLFKNILKTSFVKFIAKNK</sequence>
<reference evidence="1 2" key="1">
    <citation type="journal article" date="2008" name="Infect. Immun.">
        <title>Genome of Mycoplasma arthritidis.</title>
        <authorList>
            <person name="Dybvig K."/>
            <person name="Zuhua C."/>
            <person name="Lao P."/>
            <person name="Jordan D.S."/>
            <person name="French C.T."/>
            <person name="Tu A.H."/>
            <person name="Loraine A.E."/>
        </authorList>
    </citation>
    <scope>NUCLEOTIDE SEQUENCE [LARGE SCALE GENOMIC DNA]</scope>
    <source>
        <strain evidence="1 2">158L3-1</strain>
    </source>
</reference>
<protein>
    <submittedName>
        <fullName evidence="1">Uncharacterized protein</fullName>
    </submittedName>
</protein>
<dbReference type="HOGENOM" id="CLU_917712_0_0_14"/>
<dbReference type="eggNOG" id="ENOG5030MJX">
    <property type="taxonomic scope" value="Bacteria"/>
</dbReference>
<evidence type="ECO:0000313" key="2">
    <source>
        <dbReference type="Proteomes" id="UP000008812"/>
    </source>
</evidence>
<accession>B3PN00</accession>
<dbReference type="InterPro" id="IPR027417">
    <property type="entry name" value="P-loop_NTPase"/>
</dbReference>
<gene>
    <name evidence="1" type="ordered locus">MARTH_orf616</name>
</gene>